<sequence>MVAATRELPVSGYALEVDGRFKAEFATRDGARAGGEELKKRFPMLQIRIYDAQTHARRGNLGPLIQVLVKLLGQSACGGRRTGLSLNRAALRLGCAVSIPRAKGCGAPRRGHSEKGLACGDRYHCPVPGYRY</sequence>
<proteinExistence type="predicted"/>
<evidence type="ECO:0000313" key="1">
    <source>
        <dbReference type="EMBL" id="OSJ28756.1"/>
    </source>
</evidence>
<dbReference type="Proteomes" id="UP000193884">
    <property type="component" value="Unassembled WGS sequence"/>
</dbReference>
<dbReference type="EMBL" id="NAFK01000160">
    <property type="protein sequence ID" value="OSJ28756.1"/>
    <property type="molecule type" value="Genomic_DNA"/>
</dbReference>
<comment type="caution">
    <text evidence="1">The sequence shown here is derived from an EMBL/GenBank/DDBJ whole genome shotgun (WGS) entry which is preliminary data.</text>
</comment>
<dbReference type="RefSeq" id="WP_085384539.1">
    <property type="nucleotide sequence ID" value="NZ_NAFJ01000149.1"/>
</dbReference>
<protein>
    <submittedName>
        <fullName evidence="1">Uncharacterized protein</fullName>
    </submittedName>
</protein>
<reference evidence="1 2" key="1">
    <citation type="submission" date="2017-03" db="EMBL/GenBank/DDBJ databases">
        <title>Whole genome sequences of fourteen strains of Bradyrhizobium canariense and one strain of Bradyrhizobium japonicum isolated from Lupinus (Papilionoideae: Genisteae) species in Algeria.</title>
        <authorList>
            <person name="Crovadore J."/>
            <person name="Chekireb D."/>
            <person name="Brachmann A."/>
            <person name="Chablais R."/>
            <person name="Cochard B."/>
            <person name="Lefort F."/>
        </authorList>
    </citation>
    <scope>NUCLEOTIDE SEQUENCE [LARGE SCALE GENOMIC DNA]</scope>
    <source>
        <strain evidence="1 2">UBMAN05</strain>
    </source>
</reference>
<name>A0ABX3X4G5_9BRAD</name>
<evidence type="ECO:0000313" key="2">
    <source>
        <dbReference type="Proteomes" id="UP000193884"/>
    </source>
</evidence>
<gene>
    <name evidence="1" type="ORF">BST63_16505</name>
</gene>
<accession>A0ABX3X4G5</accession>
<organism evidence="1 2">
    <name type="scientific">Bradyrhizobium canariense</name>
    <dbReference type="NCBI Taxonomy" id="255045"/>
    <lineage>
        <taxon>Bacteria</taxon>
        <taxon>Pseudomonadati</taxon>
        <taxon>Pseudomonadota</taxon>
        <taxon>Alphaproteobacteria</taxon>
        <taxon>Hyphomicrobiales</taxon>
        <taxon>Nitrobacteraceae</taxon>
        <taxon>Bradyrhizobium</taxon>
    </lineage>
</organism>
<keyword evidence="2" id="KW-1185">Reference proteome</keyword>